<evidence type="ECO:0000256" key="2">
    <source>
        <dbReference type="ARBA" id="ARBA00022764"/>
    </source>
</evidence>
<feature type="signal peptide" evidence="3">
    <location>
        <begin position="1"/>
        <end position="24"/>
    </location>
</feature>
<dbReference type="PANTHER" id="PTHR30222:SF2">
    <property type="entry name" value="ABC TRANSPORTER SUBSTRATE-BINDING PROTEIN"/>
    <property type="match status" value="1"/>
</dbReference>
<name>A0A285NL86_9HYPH</name>
<evidence type="ECO:0000256" key="3">
    <source>
        <dbReference type="SAM" id="SignalP"/>
    </source>
</evidence>
<dbReference type="Proteomes" id="UP000219439">
    <property type="component" value="Unassembled WGS sequence"/>
</dbReference>
<sequence>MRKSFLAAGTALLAFSALSVATHARDLTVVSWGGAYQDAQREAYFGPYTKASGNKVLDEAYNGETAKIKAMVETNNVTWDVVQMEAPELENSCDEGLLEVVNWEKLGGQDTVIEPAIIGECGVGTILWSVILAYDSEKLGQDGPKSWADMWDVKKWPGKRALRKTAKFTLEIALMADGVPADKVYETLATKEGIDRAFKKLDEIKEHIQWWESGAQPPQWLASGDVVMTTAYNGRISKANDEGRKFNTSWNGQIYALDGWAIVKGTPNADKAYDFIKSATQPKAQAQLSAKIPYGPTHKDAVAAADEKTQKRLPSNPAYLEGALASNTDFWVENVEDLNQRFNNWASR</sequence>
<evidence type="ECO:0000313" key="4">
    <source>
        <dbReference type="EMBL" id="SNZ08411.1"/>
    </source>
</evidence>
<keyword evidence="5" id="KW-1185">Reference proteome</keyword>
<dbReference type="CDD" id="cd13589">
    <property type="entry name" value="PBP2_polyamine_RpCGA009"/>
    <property type="match status" value="1"/>
</dbReference>
<keyword evidence="1 3" id="KW-0732">Signal</keyword>
<dbReference type="AlphaFoldDB" id="A0A285NL86"/>
<dbReference type="Pfam" id="PF13416">
    <property type="entry name" value="SBP_bac_8"/>
    <property type="match status" value="1"/>
</dbReference>
<keyword evidence="2" id="KW-0574">Periplasm</keyword>
<dbReference type="PANTHER" id="PTHR30222">
    <property type="entry name" value="SPERMIDINE/PUTRESCINE-BINDING PERIPLASMIC PROTEIN"/>
    <property type="match status" value="1"/>
</dbReference>
<dbReference type="OrthoDB" id="9815444at2"/>
<evidence type="ECO:0000313" key="5">
    <source>
        <dbReference type="Proteomes" id="UP000219439"/>
    </source>
</evidence>
<dbReference type="EMBL" id="OBEL01000001">
    <property type="protein sequence ID" value="SNZ08411.1"/>
    <property type="molecule type" value="Genomic_DNA"/>
</dbReference>
<dbReference type="RefSeq" id="WP_097152793.1">
    <property type="nucleotide sequence ID" value="NZ_OBEL01000001.1"/>
</dbReference>
<organism evidence="4 5">
    <name type="scientific">Cohaesibacter gelatinilyticus</name>
    <dbReference type="NCBI Taxonomy" id="372072"/>
    <lineage>
        <taxon>Bacteria</taxon>
        <taxon>Pseudomonadati</taxon>
        <taxon>Pseudomonadota</taxon>
        <taxon>Alphaproteobacteria</taxon>
        <taxon>Hyphomicrobiales</taxon>
        <taxon>Cohaesibacteraceae</taxon>
    </lineage>
</organism>
<dbReference type="SUPFAM" id="SSF53850">
    <property type="entry name" value="Periplasmic binding protein-like II"/>
    <property type="match status" value="1"/>
</dbReference>
<proteinExistence type="predicted"/>
<reference evidence="4 5" key="1">
    <citation type="submission" date="2017-09" db="EMBL/GenBank/DDBJ databases">
        <authorList>
            <person name="Ehlers B."/>
            <person name="Leendertz F.H."/>
        </authorList>
    </citation>
    <scope>NUCLEOTIDE SEQUENCE [LARGE SCALE GENOMIC DNA]</scope>
    <source>
        <strain evidence="4 5">DSM 18289</strain>
    </source>
</reference>
<accession>A0A285NL86</accession>
<protein>
    <submittedName>
        <fullName evidence="4">Putative spermidine/putrescine transport system substrate-binding protein</fullName>
    </submittedName>
</protein>
<feature type="chain" id="PRO_5012990240" evidence="3">
    <location>
        <begin position="25"/>
        <end position="348"/>
    </location>
</feature>
<dbReference type="Gene3D" id="3.40.190.10">
    <property type="entry name" value="Periplasmic binding protein-like II"/>
    <property type="match status" value="2"/>
</dbReference>
<dbReference type="InterPro" id="IPR006059">
    <property type="entry name" value="SBP"/>
</dbReference>
<evidence type="ECO:0000256" key="1">
    <source>
        <dbReference type="ARBA" id="ARBA00022729"/>
    </source>
</evidence>
<gene>
    <name evidence="4" type="ORF">SAMN06265368_1661</name>
</gene>